<feature type="signal peptide" evidence="1">
    <location>
        <begin position="1"/>
        <end position="25"/>
    </location>
</feature>
<evidence type="ECO:0000313" key="3">
    <source>
        <dbReference type="EMBL" id="GEQ73606.1"/>
    </source>
</evidence>
<dbReference type="Pfam" id="PF00144">
    <property type="entry name" value="Beta-lactamase"/>
    <property type="match status" value="1"/>
</dbReference>
<accession>A0A5A7M7M5</accession>
<dbReference type="Gene3D" id="3.40.710.10">
    <property type="entry name" value="DD-peptidase/beta-lactamase superfamily"/>
    <property type="match status" value="1"/>
</dbReference>
<keyword evidence="3" id="KW-0378">Hydrolase</keyword>
<keyword evidence="1" id="KW-0732">Signal</keyword>
<organism evidence="3 4">
    <name type="scientific">Comamonas testosteroni</name>
    <name type="common">Pseudomonas testosteroni</name>
    <dbReference type="NCBI Taxonomy" id="285"/>
    <lineage>
        <taxon>Bacteria</taxon>
        <taxon>Pseudomonadati</taxon>
        <taxon>Pseudomonadota</taxon>
        <taxon>Betaproteobacteria</taxon>
        <taxon>Burkholderiales</taxon>
        <taxon>Comamonadaceae</taxon>
        <taxon>Comamonas</taxon>
    </lineage>
</organism>
<name>A0A5A7M7M5_COMTE</name>
<dbReference type="EMBL" id="BKBW01000001">
    <property type="protein sequence ID" value="GEQ73606.1"/>
    <property type="molecule type" value="Genomic_DNA"/>
</dbReference>
<dbReference type="GO" id="GO:0016787">
    <property type="term" value="F:hydrolase activity"/>
    <property type="evidence" value="ECO:0007669"/>
    <property type="project" value="UniProtKB-KW"/>
</dbReference>
<evidence type="ECO:0000256" key="1">
    <source>
        <dbReference type="SAM" id="SignalP"/>
    </source>
</evidence>
<proteinExistence type="predicted"/>
<evidence type="ECO:0000259" key="2">
    <source>
        <dbReference type="Pfam" id="PF00144"/>
    </source>
</evidence>
<feature type="chain" id="PRO_5023146809" evidence="1">
    <location>
        <begin position="26"/>
        <end position="441"/>
    </location>
</feature>
<dbReference type="InterPro" id="IPR050789">
    <property type="entry name" value="Diverse_Enzym_Activities"/>
</dbReference>
<evidence type="ECO:0000313" key="4">
    <source>
        <dbReference type="Proteomes" id="UP000323105"/>
    </source>
</evidence>
<sequence length="441" mass="48471">MSLKSFTRKTLVPFALTAMVSAVHAQAAAPALPDPASTSVQAMGWMQGFPPAADKLITFDNPLGNTFPRNRWTFSHIREITPTANVWRGPGAPSVLRSAPVDIEQVRFKVMGTGEELSFAQALDRNYTDGILVMHKGRVIYEKYLGALEPQRPHLAMSVTKSFVGTLAALLAHEGIIKPEAPVTDYLPEMKNTAYGDATVRQVMDMTIGVKYSENYADPKAEVWDYARAGGMMPQGKDYAGPRSFYEFLQTLQKEGEHDQGFAYKTVNAEVLAWIVRRASGKPLAQLLSERIWSRIGAEQDAYFMVDRIGTESGGGGLNTTLRDLARFGELMRNEGRSASGQQVLPRAVVQDIRRGADPAKFVKAGYATLPGWSYRNMWWVSHNPNGAYMARGIHGQAIYIDPKAQMVVVRYASHPIAGNAGIDPTSLPMYQALADALTAR</sequence>
<protein>
    <submittedName>
        <fullName evidence="3">6-aminohexanoate-dimer hydrolase</fullName>
    </submittedName>
</protein>
<comment type="caution">
    <text evidence="3">The sequence shown here is derived from an EMBL/GenBank/DDBJ whole genome shotgun (WGS) entry which is preliminary data.</text>
</comment>
<reference evidence="3 4" key="1">
    <citation type="journal article" date="2019" name="Microbiol. Resour. Announc.">
        <title>Draft Genome Sequence of Comamonas testosteroni TA441, a Bacterium That Has a Cryptic Phenol Degradation Gene Cluster.</title>
        <authorList>
            <person name="Arai H."/>
            <person name="Ishii M."/>
        </authorList>
    </citation>
    <scope>NUCLEOTIDE SEQUENCE [LARGE SCALE GENOMIC DNA]</scope>
    <source>
        <strain evidence="3 4">TA441</strain>
    </source>
</reference>
<feature type="domain" description="Beta-lactamase-related" evidence="2">
    <location>
        <begin position="131"/>
        <end position="414"/>
    </location>
</feature>
<gene>
    <name evidence="3" type="ORF">CTTA_0611</name>
</gene>
<dbReference type="AlphaFoldDB" id="A0A5A7M7M5"/>
<dbReference type="InterPro" id="IPR001466">
    <property type="entry name" value="Beta-lactam-related"/>
</dbReference>
<dbReference type="PANTHER" id="PTHR43283:SF7">
    <property type="entry name" value="BETA-LACTAMASE-RELATED DOMAIN-CONTAINING PROTEIN"/>
    <property type="match status" value="1"/>
</dbReference>
<dbReference type="SUPFAM" id="SSF56601">
    <property type="entry name" value="beta-lactamase/transpeptidase-like"/>
    <property type="match status" value="1"/>
</dbReference>
<dbReference type="Proteomes" id="UP000323105">
    <property type="component" value="Unassembled WGS sequence"/>
</dbReference>
<dbReference type="PANTHER" id="PTHR43283">
    <property type="entry name" value="BETA-LACTAMASE-RELATED"/>
    <property type="match status" value="1"/>
</dbReference>
<dbReference type="RefSeq" id="WP_194270914.1">
    <property type="nucleotide sequence ID" value="NZ_BKBW01000001.1"/>
</dbReference>
<dbReference type="InterPro" id="IPR012338">
    <property type="entry name" value="Beta-lactam/transpept-like"/>
</dbReference>